<dbReference type="InterPro" id="IPR001451">
    <property type="entry name" value="Hexapep"/>
</dbReference>
<evidence type="ECO:0000256" key="1">
    <source>
        <dbReference type="ARBA" id="ARBA00007274"/>
    </source>
</evidence>
<dbReference type="InterPro" id="IPR045304">
    <property type="entry name" value="LbH_SAT"/>
</dbReference>
<dbReference type="InterPro" id="IPR005881">
    <property type="entry name" value="Ser_O-AcTrfase"/>
</dbReference>
<evidence type="ECO:0000256" key="4">
    <source>
        <dbReference type="ARBA" id="ARBA00022737"/>
    </source>
</evidence>
<evidence type="ECO:0000256" key="6">
    <source>
        <dbReference type="PIRNR" id="PIRNR000441"/>
    </source>
</evidence>
<proteinExistence type="inferred from homology"/>
<dbReference type="GO" id="GO:0009001">
    <property type="term" value="F:serine O-acetyltransferase activity"/>
    <property type="evidence" value="ECO:0007669"/>
    <property type="project" value="UniProtKB-EC"/>
</dbReference>
<dbReference type="EMBL" id="FOGF01000012">
    <property type="protein sequence ID" value="SEQ96095.1"/>
    <property type="molecule type" value="Genomic_DNA"/>
</dbReference>
<dbReference type="RefSeq" id="WP_089746454.1">
    <property type="nucleotide sequence ID" value="NZ_FOGF01000012.1"/>
</dbReference>
<dbReference type="Proteomes" id="UP000198556">
    <property type="component" value="Unassembled WGS sequence"/>
</dbReference>
<dbReference type="CDD" id="cd03354">
    <property type="entry name" value="LbH_SAT"/>
    <property type="match status" value="1"/>
</dbReference>
<dbReference type="InterPro" id="IPR011004">
    <property type="entry name" value="Trimer_LpxA-like_sf"/>
</dbReference>
<evidence type="ECO:0000256" key="2">
    <source>
        <dbReference type="ARBA" id="ARBA00018522"/>
    </source>
</evidence>
<name>A0A1H9KB55_9LACT</name>
<evidence type="ECO:0000256" key="3">
    <source>
        <dbReference type="ARBA" id="ARBA00022679"/>
    </source>
</evidence>
<dbReference type="PROSITE" id="PS00101">
    <property type="entry name" value="HEXAPEP_TRANSFERASES"/>
    <property type="match status" value="1"/>
</dbReference>
<dbReference type="STRING" id="137733.SAMN05421767_11242"/>
<comment type="catalytic activity">
    <reaction evidence="6">
        <text>L-serine + acetyl-CoA = O-acetyl-L-serine + CoA</text>
        <dbReference type="Rhea" id="RHEA:24560"/>
        <dbReference type="ChEBI" id="CHEBI:33384"/>
        <dbReference type="ChEBI" id="CHEBI:57287"/>
        <dbReference type="ChEBI" id="CHEBI:57288"/>
        <dbReference type="ChEBI" id="CHEBI:58340"/>
        <dbReference type="EC" id="2.3.1.30"/>
    </reaction>
</comment>
<gene>
    <name evidence="7" type="ORF">SAMN05421767_11242</name>
</gene>
<keyword evidence="4" id="KW-0677">Repeat</keyword>
<keyword evidence="8" id="KW-1185">Reference proteome</keyword>
<sequence>MYNQDKKRYGSGRIPYFQKLYRKTQSANNKFLKMFYKVIFTLAKRKKFIELSADTVIGEGLYFGHAYCITINPNAKLGKNINLHKGVTIGQENRGKRKGAPTIGDEVWIGINSTIVGNVTIGNNVLIAPNTYVNCDIPDNSIVFGNPCIIKRSQNATEDYINRKV</sequence>
<dbReference type="Pfam" id="PF00132">
    <property type="entry name" value="Hexapep"/>
    <property type="match status" value="1"/>
</dbReference>
<organism evidence="7 8">
    <name type="scientific">Granulicatella balaenopterae</name>
    <dbReference type="NCBI Taxonomy" id="137733"/>
    <lineage>
        <taxon>Bacteria</taxon>
        <taxon>Bacillati</taxon>
        <taxon>Bacillota</taxon>
        <taxon>Bacilli</taxon>
        <taxon>Lactobacillales</taxon>
        <taxon>Carnobacteriaceae</taxon>
        <taxon>Granulicatella</taxon>
    </lineage>
</organism>
<dbReference type="SUPFAM" id="SSF51161">
    <property type="entry name" value="Trimeric LpxA-like enzymes"/>
    <property type="match status" value="1"/>
</dbReference>
<dbReference type="InterPro" id="IPR018357">
    <property type="entry name" value="Hexapep_transf_CS"/>
</dbReference>
<keyword evidence="5 6" id="KW-0012">Acyltransferase</keyword>
<evidence type="ECO:0000313" key="8">
    <source>
        <dbReference type="Proteomes" id="UP000198556"/>
    </source>
</evidence>
<dbReference type="OrthoDB" id="9812571at2"/>
<comment type="similarity">
    <text evidence="1 6">Belongs to the transferase hexapeptide repeat family.</text>
</comment>
<reference evidence="7 8" key="1">
    <citation type="submission" date="2016-10" db="EMBL/GenBank/DDBJ databases">
        <authorList>
            <person name="de Groot N.N."/>
        </authorList>
    </citation>
    <scope>NUCLEOTIDE SEQUENCE [LARGE SCALE GENOMIC DNA]</scope>
    <source>
        <strain evidence="7 8">DSM 15827</strain>
    </source>
</reference>
<dbReference type="PANTHER" id="PTHR42811">
    <property type="entry name" value="SERINE ACETYLTRANSFERASE"/>
    <property type="match status" value="1"/>
</dbReference>
<dbReference type="PIRSF" id="PIRSF000441">
    <property type="entry name" value="CysE"/>
    <property type="match status" value="1"/>
</dbReference>
<accession>A0A1H9KB55</accession>
<evidence type="ECO:0000313" key="7">
    <source>
        <dbReference type="EMBL" id="SEQ96095.1"/>
    </source>
</evidence>
<dbReference type="EC" id="2.3.1.30" evidence="6"/>
<protein>
    <recommendedName>
        <fullName evidence="2 6">Serine acetyltransferase</fullName>
        <ecNumber evidence="6">2.3.1.30</ecNumber>
    </recommendedName>
</protein>
<dbReference type="GO" id="GO:0005737">
    <property type="term" value="C:cytoplasm"/>
    <property type="evidence" value="ECO:0007669"/>
    <property type="project" value="InterPro"/>
</dbReference>
<dbReference type="Gene3D" id="2.160.10.10">
    <property type="entry name" value="Hexapeptide repeat proteins"/>
    <property type="match status" value="1"/>
</dbReference>
<keyword evidence="3 6" id="KW-0808">Transferase</keyword>
<dbReference type="AlphaFoldDB" id="A0A1H9KB55"/>
<evidence type="ECO:0000256" key="5">
    <source>
        <dbReference type="ARBA" id="ARBA00023315"/>
    </source>
</evidence>
<dbReference type="GO" id="GO:0006535">
    <property type="term" value="P:cysteine biosynthetic process from serine"/>
    <property type="evidence" value="ECO:0007669"/>
    <property type="project" value="InterPro"/>
</dbReference>